<evidence type="ECO:0000313" key="7">
    <source>
        <dbReference type="Proteomes" id="UP000002168"/>
    </source>
</evidence>
<dbReference type="GO" id="GO:0003700">
    <property type="term" value="F:DNA-binding transcription factor activity"/>
    <property type="evidence" value="ECO:0007669"/>
    <property type="project" value="InterPro"/>
</dbReference>
<evidence type="ECO:0000313" key="6">
    <source>
        <dbReference type="EMBL" id="ACA86952.1"/>
    </source>
</evidence>
<dbReference type="PROSITE" id="PS50931">
    <property type="entry name" value="HTH_LYSR"/>
    <property type="match status" value="1"/>
</dbReference>
<dbReference type="eggNOG" id="COG0583">
    <property type="taxonomic scope" value="Bacteria"/>
</dbReference>
<sequence>MVFLCWESISVIQHRASQMIVFHTLVMTGSFTLAAKQLNTSTSYVSKQLGALEAELNLQLVQRTTRTLTFTDAGKRFALYCEQMFDLMHDAGANMLDARDDISGTVKLGLPQSFGTLHIIPALELLQQEYPELIFELTLFDHATDMVKESLDIWITNQEKIHDGYVAQRLAHTGFVLVASPEYLLSHGVPEHPQDLVEHNCVIYHSKSRSYDNWTFTQGDEVVDVQVNGNFRIDLSEAVRDRVISGHGIGHLATYLLTDEFQQGKLIPLLPKWQTEQKLPVYAVYPKRKHLPAKFRVIIEFLRSHFGQPAYWDRDLKPWLKHR</sequence>
<dbReference type="CDD" id="cd08422">
    <property type="entry name" value="PBP2_CrgA_like"/>
    <property type="match status" value="1"/>
</dbReference>
<dbReference type="EMBL" id="CP000961">
    <property type="protein sequence ID" value="ACA86952.1"/>
    <property type="molecule type" value="Genomic_DNA"/>
</dbReference>
<dbReference type="HOGENOM" id="CLU_039613_16_2_6"/>
<keyword evidence="2" id="KW-0805">Transcription regulation</keyword>
<dbReference type="Pfam" id="PF03466">
    <property type="entry name" value="LysR_substrate"/>
    <property type="match status" value="1"/>
</dbReference>
<dbReference type="GO" id="GO:0043565">
    <property type="term" value="F:sequence-specific DNA binding"/>
    <property type="evidence" value="ECO:0007669"/>
    <property type="project" value="TreeGrafter"/>
</dbReference>
<keyword evidence="3" id="KW-0238">DNA-binding</keyword>
<dbReference type="AlphaFoldDB" id="B1KIA1"/>
<evidence type="ECO:0000256" key="2">
    <source>
        <dbReference type="ARBA" id="ARBA00023015"/>
    </source>
</evidence>
<protein>
    <submittedName>
        <fullName evidence="6">Transcriptional regulator, LysR family</fullName>
    </submittedName>
</protein>
<dbReference type="PANTHER" id="PTHR30537">
    <property type="entry name" value="HTH-TYPE TRANSCRIPTIONAL REGULATOR"/>
    <property type="match status" value="1"/>
</dbReference>
<evidence type="ECO:0000256" key="1">
    <source>
        <dbReference type="ARBA" id="ARBA00009437"/>
    </source>
</evidence>
<dbReference type="InterPro" id="IPR036388">
    <property type="entry name" value="WH-like_DNA-bd_sf"/>
</dbReference>
<proteinExistence type="inferred from homology"/>
<keyword evidence="4" id="KW-0804">Transcription</keyword>
<dbReference type="InterPro" id="IPR058163">
    <property type="entry name" value="LysR-type_TF_proteobact-type"/>
</dbReference>
<accession>B1KIA1</accession>
<name>B1KIA1_SHEWM</name>
<dbReference type="STRING" id="392500.Swoo_2676"/>
<dbReference type="Proteomes" id="UP000002168">
    <property type="component" value="Chromosome"/>
</dbReference>
<evidence type="ECO:0000256" key="3">
    <source>
        <dbReference type="ARBA" id="ARBA00023125"/>
    </source>
</evidence>
<feature type="domain" description="HTH lysR-type" evidence="5">
    <location>
        <begin position="14"/>
        <end position="71"/>
    </location>
</feature>
<dbReference type="PANTHER" id="PTHR30537:SF14">
    <property type="entry name" value="TRANSCRIPTIONAL REGULATOR LYSR FAMILY"/>
    <property type="match status" value="1"/>
</dbReference>
<dbReference type="FunFam" id="1.10.10.10:FF:000001">
    <property type="entry name" value="LysR family transcriptional regulator"/>
    <property type="match status" value="1"/>
</dbReference>
<dbReference type="InterPro" id="IPR005119">
    <property type="entry name" value="LysR_subst-bd"/>
</dbReference>
<dbReference type="Gene3D" id="1.10.10.10">
    <property type="entry name" value="Winged helix-like DNA-binding domain superfamily/Winged helix DNA-binding domain"/>
    <property type="match status" value="1"/>
</dbReference>
<dbReference type="SUPFAM" id="SSF46785">
    <property type="entry name" value="Winged helix' DNA-binding domain"/>
    <property type="match status" value="1"/>
</dbReference>
<keyword evidence="7" id="KW-1185">Reference proteome</keyword>
<dbReference type="FunFam" id="3.40.190.290:FF:000001">
    <property type="entry name" value="Transcriptional regulator, LysR family"/>
    <property type="match status" value="1"/>
</dbReference>
<comment type="similarity">
    <text evidence="1">Belongs to the LysR transcriptional regulatory family.</text>
</comment>
<dbReference type="Gene3D" id="3.40.190.290">
    <property type="match status" value="1"/>
</dbReference>
<evidence type="ECO:0000259" key="5">
    <source>
        <dbReference type="PROSITE" id="PS50931"/>
    </source>
</evidence>
<dbReference type="KEGG" id="swd:Swoo_2676"/>
<dbReference type="GO" id="GO:0006351">
    <property type="term" value="P:DNA-templated transcription"/>
    <property type="evidence" value="ECO:0007669"/>
    <property type="project" value="TreeGrafter"/>
</dbReference>
<dbReference type="InterPro" id="IPR036390">
    <property type="entry name" value="WH_DNA-bd_sf"/>
</dbReference>
<organism evidence="6 7">
    <name type="scientific">Shewanella woodyi (strain ATCC 51908 / MS32)</name>
    <dbReference type="NCBI Taxonomy" id="392500"/>
    <lineage>
        <taxon>Bacteria</taxon>
        <taxon>Pseudomonadati</taxon>
        <taxon>Pseudomonadota</taxon>
        <taxon>Gammaproteobacteria</taxon>
        <taxon>Alteromonadales</taxon>
        <taxon>Shewanellaceae</taxon>
        <taxon>Shewanella</taxon>
    </lineage>
</organism>
<gene>
    <name evidence="6" type="ordered locus">Swoo_2676</name>
</gene>
<dbReference type="SUPFAM" id="SSF53850">
    <property type="entry name" value="Periplasmic binding protein-like II"/>
    <property type="match status" value="1"/>
</dbReference>
<dbReference type="InterPro" id="IPR000847">
    <property type="entry name" value="LysR_HTH_N"/>
</dbReference>
<reference evidence="6 7" key="1">
    <citation type="submission" date="2008-02" db="EMBL/GenBank/DDBJ databases">
        <title>Complete sequence of Shewanella woodyi ATCC 51908.</title>
        <authorList>
            <consortium name="US DOE Joint Genome Institute"/>
            <person name="Copeland A."/>
            <person name="Lucas S."/>
            <person name="Lapidus A."/>
            <person name="Glavina del Rio T."/>
            <person name="Dalin E."/>
            <person name="Tice H."/>
            <person name="Bruce D."/>
            <person name="Goodwin L."/>
            <person name="Pitluck S."/>
            <person name="Sims D."/>
            <person name="Brettin T."/>
            <person name="Detter J.C."/>
            <person name="Han C."/>
            <person name="Kuske C.R."/>
            <person name="Schmutz J."/>
            <person name="Larimer F."/>
            <person name="Land M."/>
            <person name="Hauser L."/>
            <person name="Kyrpides N."/>
            <person name="Lykidis A."/>
            <person name="Zhao J.-S."/>
            <person name="Richardson P."/>
        </authorList>
    </citation>
    <scope>NUCLEOTIDE SEQUENCE [LARGE SCALE GENOMIC DNA]</scope>
    <source>
        <strain evidence="7">ATCC 51908 / MS32</strain>
    </source>
</reference>
<dbReference type="Pfam" id="PF00126">
    <property type="entry name" value="HTH_1"/>
    <property type="match status" value="1"/>
</dbReference>
<evidence type="ECO:0000256" key="4">
    <source>
        <dbReference type="ARBA" id="ARBA00023163"/>
    </source>
</evidence>